<dbReference type="InterPro" id="IPR033467">
    <property type="entry name" value="Tesmin/TSO1-like_CXC"/>
</dbReference>
<proteinExistence type="inferred from homology"/>
<sequence length="719" mass="80452">MAAMRRRRVGGRFAPSVNKESNQNTDEARTFFALSRDEEGIRAVQSFPFRHSAWSHHHGRVGIRSCRCVKSRCENRYCDCFASGAACLNCSCTNCGNVQRPAKRRRLVARGCRCMKSHCSKGHCDCFAAGKGCSQRCQCVNCENPLGSQSQASSATATAAKAGGNSRNPTQVLFVLTQSKNSAFDFIGPKNEDMKEKSRASSRRRRRQTRSRRSARSSHHLDSEPYHRVMSGKEKHTSTSSKRVGTRRLGGGEWLSSGHPYIGKDFVRVLDGVAETGVVQSWMPANDKVRRSQPMWLIRFHDGEIEHCDEQQTRRGVMESSLKPGKRVKVLNNGKWVQGTLRKVSRTTNGNRPYGVKLAASAAMRAGRSVRDSRLVWVPRSRLRHIDDEDDDNSEYLNDRTESDGFDSETTPDERGSLMGDYQDDEATPRHDAGVLGGGLENDDDDSASTSAQELVDRCYVNDEQVEWKFGMHWVKAIVKRRVSGNRSKKRETYAIQVVDAGAVECLGKEFLPCVDERFLRPCEEGPVDGKKTETPMEFKRRATTDDKDLIIRLLEEGSKILDVGDANGTPLDDDEDTDPEAQAREDAAKEDQESMPAPAEVGENLDIIRPGLEDIVPIPRDKKSEQETDVQRDAQQNNIEASNNVKDEKLNDVDGETGGQNEAIDEEDDANPRNDIDDNDDDAEKKKNGKEINSEELRDNEHANQMDTEEVEMDKESA</sequence>
<feature type="region of interest" description="Disordered" evidence="4">
    <location>
        <begin position="185"/>
        <end position="251"/>
    </location>
</feature>
<organism evidence="6">
    <name type="scientific">Lotharella globosa</name>
    <dbReference type="NCBI Taxonomy" id="91324"/>
    <lineage>
        <taxon>Eukaryota</taxon>
        <taxon>Sar</taxon>
        <taxon>Rhizaria</taxon>
        <taxon>Cercozoa</taxon>
        <taxon>Chlorarachniophyceae</taxon>
        <taxon>Lotharella</taxon>
    </lineage>
</organism>
<comment type="subcellular location">
    <subcellularLocation>
        <location evidence="1">Nucleus</location>
    </subcellularLocation>
</comment>
<evidence type="ECO:0000256" key="1">
    <source>
        <dbReference type="ARBA" id="ARBA00004123"/>
    </source>
</evidence>
<dbReference type="PANTHER" id="PTHR12446:SF34">
    <property type="entry name" value="PROTEIN LIN-54 HOMOLOG"/>
    <property type="match status" value="1"/>
</dbReference>
<dbReference type="EMBL" id="HBIV01017252">
    <property type="protein sequence ID" value="CAE0660962.1"/>
    <property type="molecule type" value="Transcribed_RNA"/>
</dbReference>
<dbReference type="AlphaFoldDB" id="A0A7S3YSY2"/>
<feature type="compositionally biased region" description="Basic and acidic residues" evidence="4">
    <location>
        <begin position="190"/>
        <end position="199"/>
    </location>
</feature>
<evidence type="ECO:0000256" key="3">
    <source>
        <dbReference type="ARBA" id="ARBA00023242"/>
    </source>
</evidence>
<feature type="region of interest" description="Disordered" evidence="4">
    <location>
        <begin position="388"/>
        <end position="449"/>
    </location>
</feature>
<feature type="compositionally biased region" description="Basic residues" evidence="4">
    <location>
        <begin position="200"/>
        <end position="218"/>
    </location>
</feature>
<accession>A0A7S3YSY2</accession>
<feature type="region of interest" description="Disordered" evidence="4">
    <location>
        <begin position="1"/>
        <end position="24"/>
    </location>
</feature>
<protein>
    <recommendedName>
        <fullName evidence="5">CRC domain-containing protein</fullName>
    </recommendedName>
</protein>
<dbReference type="InterPro" id="IPR028307">
    <property type="entry name" value="Lin-54_fam"/>
</dbReference>
<feature type="compositionally biased region" description="Basic residues" evidence="4">
    <location>
        <begin position="1"/>
        <end position="10"/>
    </location>
</feature>
<feature type="compositionally biased region" description="Acidic residues" evidence="4">
    <location>
        <begin position="708"/>
        <end position="719"/>
    </location>
</feature>
<dbReference type="Pfam" id="PF03638">
    <property type="entry name" value="TCR"/>
    <property type="match status" value="2"/>
</dbReference>
<evidence type="ECO:0000256" key="4">
    <source>
        <dbReference type="SAM" id="MobiDB-lite"/>
    </source>
</evidence>
<feature type="region of interest" description="Disordered" evidence="4">
    <location>
        <begin position="563"/>
        <end position="719"/>
    </location>
</feature>
<evidence type="ECO:0000259" key="5">
    <source>
        <dbReference type="PROSITE" id="PS51634"/>
    </source>
</evidence>
<name>A0A7S3YSY2_9EUKA</name>
<feature type="compositionally biased region" description="Polar residues" evidence="4">
    <location>
        <begin position="634"/>
        <end position="645"/>
    </location>
</feature>
<dbReference type="PANTHER" id="PTHR12446">
    <property type="entry name" value="TESMIN/TSO1-RELATED"/>
    <property type="match status" value="1"/>
</dbReference>
<dbReference type="PROSITE" id="PS51634">
    <property type="entry name" value="CRC"/>
    <property type="match status" value="1"/>
</dbReference>
<feature type="compositionally biased region" description="Basic and acidic residues" evidence="4">
    <location>
        <begin position="582"/>
        <end position="593"/>
    </location>
</feature>
<dbReference type="GO" id="GO:0006355">
    <property type="term" value="P:regulation of DNA-templated transcription"/>
    <property type="evidence" value="ECO:0007669"/>
    <property type="project" value="TreeGrafter"/>
</dbReference>
<dbReference type="InterPro" id="IPR005172">
    <property type="entry name" value="CRC"/>
</dbReference>
<evidence type="ECO:0000256" key="2">
    <source>
        <dbReference type="ARBA" id="ARBA00007267"/>
    </source>
</evidence>
<dbReference type="GO" id="GO:0005634">
    <property type="term" value="C:nucleus"/>
    <property type="evidence" value="ECO:0007669"/>
    <property type="project" value="UniProtKB-SubCell"/>
</dbReference>
<reference evidence="6" key="1">
    <citation type="submission" date="2021-01" db="EMBL/GenBank/DDBJ databases">
        <authorList>
            <person name="Corre E."/>
            <person name="Pelletier E."/>
            <person name="Niang G."/>
            <person name="Scheremetjew M."/>
            <person name="Finn R."/>
            <person name="Kale V."/>
            <person name="Holt S."/>
            <person name="Cochrane G."/>
            <person name="Meng A."/>
            <person name="Brown T."/>
            <person name="Cohen L."/>
        </authorList>
    </citation>
    <scope>NUCLEOTIDE SEQUENCE</scope>
    <source>
        <strain evidence="6">CCCM811</strain>
    </source>
</reference>
<comment type="similarity">
    <text evidence="2">Belongs to the lin-54 family.</text>
</comment>
<dbReference type="SMART" id="SM01114">
    <property type="entry name" value="CXC"/>
    <property type="match status" value="2"/>
</dbReference>
<feature type="compositionally biased region" description="Basic and acidic residues" evidence="4">
    <location>
        <begin position="620"/>
        <end position="633"/>
    </location>
</feature>
<feature type="domain" description="CRC" evidence="5">
    <location>
        <begin position="62"/>
        <end position="147"/>
    </location>
</feature>
<gene>
    <name evidence="6" type="ORF">LGLO00237_LOCUS12550</name>
</gene>
<feature type="compositionally biased region" description="Basic and acidic residues" evidence="4">
    <location>
        <begin position="219"/>
        <end position="237"/>
    </location>
</feature>
<feature type="compositionally biased region" description="Basic and acidic residues" evidence="4">
    <location>
        <begin position="684"/>
        <end position="705"/>
    </location>
</feature>
<keyword evidence="3" id="KW-0539">Nucleus</keyword>
<evidence type="ECO:0000313" key="6">
    <source>
        <dbReference type="EMBL" id="CAE0660962.1"/>
    </source>
</evidence>